<organism evidence="11 12">
    <name type="scientific">Mycobacterium kansasii</name>
    <dbReference type="NCBI Taxonomy" id="1768"/>
    <lineage>
        <taxon>Bacteria</taxon>
        <taxon>Bacillati</taxon>
        <taxon>Actinomycetota</taxon>
        <taxon>Actinomycetes</taxon>
        <taxon>Mycobacteriales</taxon>
        <taxon>Mycobacteriaceae</taxon>
        <taxon>Mycobacterium</taxon>
    </lineage>
</organism>
<dbReference type="PANTHER" id="PTHR42894">
    <property type="entry name" value="N-(5'-PHOSPHORIBOSYL)ANTHRANILATE ISOMERASE"/>
    <property type="match status" value="1"/>
</dbReference>
<dbReference type="UniPathway" id="UPA00035">
    <property type="reaction ID" value="UER00042"/>
</dbReference>
<comment type="catalytic activity">
    <reaction evidence="1 9">
        <text>N-(5-phospho-beta-D-ribosyl)anthranilate = 1-(2-carboxyphenylamino)-1-deoxy-D-ribulose 5-phosphate</text>
        <dbReference type="Rhea" id="RHEA:21540"/>
        <dbReference type="ChEBI" id="CHEBI:18277"/>
        <dbReference type="ChEBI" id="CHEBI:58613"/>
        <dbReference type="EC" id="5.3.1.24"/>
    </reaction>
</comment>
<dbReference type="SUPFAM" id="SSF51366">
    <property type="entry name" value="Ribulose-phoshate binding barrel"/>
    <property type="match status" value="1"/>
</dbReference>
<comment type="similarity">
    <text evidence="9">Belongs to the TrpF family.</text>
</comment>
<sequence length="221" mass="23008">MNPAVRVKICGIGAPEDLVAAVAAGADAIGLIVGTTHHSEDELDIEQARHLAAATPVFVSAVLVTHLTDASRIVEVADLLGVETIQAHGNLSSAAARELWRHRANRRIIRTVHVTGPHSLDEADQAAAAAHAVLLDSRTETRLGGTGLTHDWTISRRIVERLHPLPVILAGGLAADNVGQAIHAVRPFGVDANSRLKAATGRKDPTSCAAFVTAATASSIG</sequence>
<dbReference type="InterPro" id="IPR011060">
    <property type="entry name" value="RibuloseP-bd_barrel"/>
</dbReference>
<accession>A0A1V3WFZ2</accession>
<dbReference type="InterPro" id="IPR013785">
    <property type="entry name" value="Aldolase_TIM"/>
</dbReference>
<evidence type="ECO:0000313" key="11">
    <source>
        <dbReference type="EMBL" id="OOK65336.1"/>
    </source>
</evidence>
<evidence type="ECO:0000256" key="2">
    <source>
        <dbReference type="ARBA" id="ARBA00004664"/>
    </source>
</evidence>
<name>A0A1V3WFZ2_MYCKA</name>
<evidence type="ECO:0000256" key="7">
    <source>
        <dbReference type="ARBA" id="ARBA00023141"/>
    </source>
</evidence>
<evidence type="ECO:0000256" key="6">
    <source>
        <dbReference type="ARBA" id="ARBA00022822"/>
    </source>
</evidence>
<comment type="pathway">
    <text evidence="2 9">Amino-acid biosynthesis; L-tryptophan biosynthesis; L-tryptophan from chorismate: step 3/5.</text>
</comment>
<dbReference type="GO" id="GO:0000162">
    <property type="term" value="P:L-tryptophan biosynthetic process"/>
    <property type="evidence" value="ECO:0007669"/>
    <property type="project" value="UniProtKB-UniRule"/>
</dbReference>
<reference evidence="11 12" key="1">
    <citation type="submission" date="2017-02" db="EMBL/GenBank/DDBJ databases">
        <title>Complete genome sequences of Mycobacterium kansasii strains isolated from rhesus macaques.</title>
        <authorList>
            <person name="Panda A."/>
            <person name="Nagaraj S."/>
            <person name="Zhao X."/>
            <person name="Tettelin H."/>
            <person name="Detolla L.J."/>
        </authorList>
    </citation>
    <scope>NUCLEOTIDE SEQUENCE [LARGE SCALE GENOMIC DNA]</scope>
    <source>
        <strain evidence="11 12">11-3469</strain>
    </source>
</reference>
<comment type="caution">
    <text evidence="11">The sequence shown here is derived from an EMBL/GenBank/DDBJ whole genome shotgun (WGS) entry which is preliminary data.</text>
</comment>
<evidence type="ECO:0000256" key="3">
    <source>
        <dbReference type="ARBA" id="ARBA00012572"/>
    </source>
</evidence>
<evidence type="ECO:0000256" key="1">
    <source>
        <dbReference type="ARBA" id="ARBA00001164"/>
    </source>
</evidence>
<dbReference type="InterPro" id="IPR001240">
    <property type="entry name" value="PRAI_dom"/>
</dbReference>
<dbReference type="Proteomes" id="UP000188532">
    <property type="component" value="Unassembled WGS sequence"/>
</dbReference>
<dbReference type="CDD" id="cd00405">
    <property type="entry name" value="PRAI"/>
    <property type="match status" value="1"/>
</dbReference>
<dbReference type="EC" id="5.3.1.24" evidence="3 9"/>
<keyword evidence="6 9" id="KW-0822">Tryptophan biosynthesis</keyword>
<dbReference type="InterPro" id="IPR044643">
    <property type="entry name" value="TrpF_fam"/>
</dbReference>
<dbReference type="EMBL" id="MVBN01000011">
    <property type="protein sequence ID" value="OOK65336.1"/>
    <property type="molecule type" value="Genomic_DNA"/>
</dbReference>
<evidence type="ECO:0000313" key="12">
    <source>
        <dbReference type="Proteomes" id="UP000188532"/>
    </source>
</evidence>
<keyword evidence="5 9" id="KW-0028">Amino-acid biosynthesis</keyword>
<proteinExistence type="inferred from homology"/>
<dbReference type="HAMAP" id="MF_00135">
    <property type="entry name" value="PRAI"/>
    <property type="match status" value="1"/>
</dbReference>
<dbReference type="AlphaFoldDB" id="A0A1V3WFZ2"/>
<evidence type="ECO:0000256" key="8">
    <source>
        <dbReference type="ARBA" id="ARBA00023235"/>
    </source>
</evidence>
<keyword evidence="8 9" id="KW-0413">Isomerase</keyword>
<protein>
    <recommendedName>
        <fullName evidence="4 9">N-(5'-phosphoribosyl)anthranilate isomerase</fullName>
        <shortName evidence="9">PRAI</shortName>
        <ecNumber evidence="3 9">5.3.1.24</ecNumber>
    </recommendedName>
</protein>
<dbReference type="PANTHER" id="PTHR42894:SF1">
    <property type="entry name" value="N-(5'-PHOSPHORIBOSYL)ANTHRANILATE ISOMERASE"/>
    <property type="match status" value="1"/>
</dbReference>
<evidence type="ECO:0000256" key="4">
    <source>
        <dbReference type="ARBA" id="ARBA00022272"/>
    </source>
</evidence>
<evidence type="ECO:0000256" key="9">
    <source>
        <dbReference type="HAMAP-Rule" id="MF_00135"/>
    </source>
</evidence>
<gene>
    <name evidence="9" type="primary">trpF</name>
    <name evidence="11" type="ORF">BZL29_7723</name>
</gene>
<feature type="domain" description="N-(5'phosphoribosyl) anthranilate isomerase (PRAI)" evidence="10">
    <location>
        <begin position="7"/>
        <end position="213"/>
    </location>
</feature>
<keyword evidence="7 9" id="KW-0057">Aromatic amino acid biosynthesis</keyword>
<dbReference type="GO" id="GO:0004640">
    <property type="term" value="F:phosphoribosylanthranilate isomerase activity"/>
    <property type="evidence" value="ECO:0007669"/>
    <property type="project" value="UniProtKB-UniRule"/>
</dbReference>
<dbReference type="Pfam" id="PF00697">
    <property type="entry name" value="PRAI"/>
    <property type="match status" value="1"/>
</dbReference>
<evidence type="ECO:0000259" key="10">
    <source>
        <dbReference type="Pfam" id="PF00697"/>
    </source>
</evidence>
<evidence type="ECO:0000256" key="5">
    <source>
        <dbReference type="ARBA" id="ARBA00022605"/>
    </source>
</evidence>
<dbReference type="Gene3D" id="3.20.20.70">
    <property type="entry name" value="Aldolase class I"/>
    <property type="match status" value="1"/>
</dbReference>